<evidence type="ECO:0000256" key="8">
    <source>
        <dbReference type="ARBA" id="ARBA00023170"/>
    </source>
</evidence>
<feature type="disulfide bond" evidence="11">
    <location>
        <begin position="186"/>
        <end position="195"/>
    </location>
</feature>
<feature type="domain" description="FAS1" evidence="17">
    <location>
        <begin position="1597"/>
        <end position="1725"/>
    </location>
</feature>
<dbReference type="FunFam" id="2.30.180.10:FF:000005">
    <property type="entry name" value="Stabilin 2"/>
    <property type="match status" value="2"/>
</dbReference>
<evidence type="ECO:0000256" key="1">
    <source>
        <dbReference type="ARBA" id="ARBA00004479"/>
    </source>
</evidence>
<dbReference type="PANTHER" id="PTHR24038:SF0">
    <property type="entry name" value="STABILIN-2"/>
    <property type="match status" value="1"/>
</dbReference>
<dbReference type="STRING" id="8496.A0A151NI17"/>
<dbReference type="PANTHER" id="PTHR24038">
    <property type="entry name" value="STABILIN"/>
    <property type="match status" value="1"/>
</dbReference>
<evidence type="ECO:0000256" key="7">
    <source>
        <dbReference type="ARBA" id="ARBA00023157"/>
    </source>
</evidence>
<dbReference type="InterPro" id="IPR001881">
    <property type="entry name" value="EGF-like_Ca-bd_dom"/>
</dbReference>
<dbReference type="FunFam" id="3.10.100.10:FF:000001">
    <property type="entry name" value="Hyaluronan proteoglycan link protein 1"/>
    <property type="match status" value="1"/>
</dbReference>
<keyword evidence="10" id="KW-0424">Laminin EGF-like domain</keyword>
<dbReference type="SMART" id="SM00179">
    <property type="entry name" value="EGF_CA"/>
    <property type="match status" value="3"/>
</dbReference>
<dbReference type="GeneID" id="106736777"/>
<feature type="domain" description="EGF-like" evidence="16">
    <location>
        <begin position="1556"/>
        <end position="1597"/>
    </location>
</feature>
<organism evidence="19 20">
    <name type="scientific">Alligator mississippiensis</name>
    <name type="common">American alligator</name>
    <dbReference type="NCBI Taxonomy" id="8496"/>
    <lineage>
        <taxon>Eukaryota</taxon>
        <taxon>Metazoa</taxon>
        <taxon>Chordata</taxon>
        <taxon>Craniata</taxon>
        <taxon>Vertebrata</taxon>
        <taxon>Euteleostomi</taxon>
        <taxon>Archelosauria</taxon>
        <taxon>Archosauria</taxon>
        <taxon>Crocodylia</taxon>
        <taxon>Alligatoridae</taxon>
        <taxon>Alligatorinae</taxon>
        <taxon>Alligator</taxon>
    </lineage>
</organism>
<dbReference type="PROSITE" id="PS50213">
    <property type="entry name" value="FAS1"/>
    <property type="match status" value="7"/>
</dbReference>
<feature type="disulfide bond" evidence="12">
    <location>
        <begin position="2244"/>
        <end position="2265"/>
    </location>
</feature>
<dbReference type="SMART" id="SM00554">
    <property type="entry name" value="FAS1"/>
    <property type="match status" value="7"/>
</dbReference>
<dbReference type="OrthoDB" id="286301at2759"/>
<dbReference type="SMART" id="SM00181">
    <property type="entry name" value="EGF"/>
    <property type="match status" value="22"/>
</dbReference>
<feature type="domain" description="EGF-like" evidence="16">
    <location>
        <begin position="1472"/>
        <end position="1513"/>
    </location>
</feature>
<feature type="domain" description="EGF-like" evidence="16">
    <location>
        <begin position="325"/>
        <end position="363"/>
    </location>
</feature>
<feature type="transmembrane region" description="Helical" evidence="14">
    <location>
        <begin position="2467"/>
        <end position="2487"/>
    </location>
</feature>
<dbReference type="Gene3D" id="3.10.100.10">
    <property type="entry name" value="Mannose-Binding Protein A, subunit A"/>
    <property type="match status" value="1"/>
</dbReference>
<evidence type="ECO:0000313" key="19">
    <source>
        <dbReference type="EMBL" id="KYO36451.1"/>
    </source>
</evidence>
<dbReference type="FunFam" id="2.30.180.10:FF:000020">
    <property type="entry name" value="Stabilin 2"/>
    <property type="match status" value="1"/>
</dbReference>
<feature type="domain" description="EGF-like" evidence="16">
    <location>
        <begin position="1958"/>
        <end position="1998"/>
    </location>
</feature>
<protein>
    <submittedName>
        <fullName evidence="19">Stabilin-1</fullName>
    </submittedName>
</protein>
<keyword evidence="6 14" id="KW-0472">Membrane</keyword>
<comment type="subcellular location">
    <subcellularLocation>
        <location evidence="1">Membrane</location>
        <topology evidence="1">Single-pass type I membrane protein</topology>
    </subcellularLocation>
</comment>
<feature type="disulfide bond" evidence="11">
    <location>
        <begin position="1375"/>
        <end position="1384"/>
    </location>
</feature>
<dbReference type="InterPro" id="IPR024731">
    <property type="entry name" value="NELL2-like_EGF"/>
</dbReference>
<dbReference type="Pfam" id="PF24887">
    <property type="entry name" value="EGF_STAB1-2"/>
    <property type="match status" value="2"/>
</dbReference>
<dbReference type="GO" id="GO:0005041">
    <property type="term" value="F:low-density lipoprotein particle receptor activity"/>
    <property type="evidence" value="ECO:0007669"/>
    <property type="project" value="TreeGrafter"/>
</dbReference>
<dbReference type="SUPFAM" id="SSF57196">
    <property type="entry name" value="EGF/Laminin"/>
    <property type="match status" value="4"/>
</dbReference>
<feature type="domain" description="EGF-like" evidence="16">
    <location>
        <begin position="828"/>
        <end position="868"/>
    </location>
</feature>
<feature type="region of interest" description="Disordered" evidence="13">
    <location>
        <begin position="2511"/>
        <end position="2556"/>
    </location>
</feature>
<dbReference type="FunFam" id="2.10.25.10:FF:000278">
    <property type="entry name" value="Stabilin 2"/>
    <property type="match status" value="1"/>
</dbReference>
<dbReference type="GO" id="GO:0030169">
    <property type="term" value="F:low-density lipoprotein particle binding"/>
    <property type="evidence" value="ECO:0007669"/>
    <property type="project" value="TreeGrafter"/>
</dbReference>
<dbReference type="InterPro" id="IPR056806">
    <property type="entry name" value="EGF_STAB1-2"/>
</dbReference>
<dbReference type="PROSITE" id="PS50026">
    <property type="entry name" value="EGF_3"/>
    <property type="match status" value="18"/>
</dbReference>
<comment type="caution">
    <text evidence="19">The sequence shown here is derived from an EMBL/GenBank/DDBJ whole genome shotgun (WGS) entry which is preliminary data.</text>
</comment>
<dbReference type="PROSITE" id="PS01248">
    <property type="entry name" value="EGF_LAM_1"/>
    <property type="match status" value="1"/>
</dbReference>
<feature type="domain" description="EGF-like" evidence="16">
    <location>
        <begin position="738"/>
        <end position="778"/>
    </location>
</feature>
<keyword evidence="4" id="KW-0677">Repeat</keyword>
<dbReference type="Pfam" id="PF02469">
    <property type="entry name" value="Fasciclin"/>
    <property type="match status" value="7"/>
</dbReference>
<feature type="domain" description="EGF-like" evidence="16">
    <location>
        <begin position="240"/>
        <end position="279"/>
    </location>
</feature>
<dbReference type="KEGG" id="amj:106736777"/>
<keyword evidence="8" id="KW-0675">Receptor</keyword>
<feature type="domain" description="Link" evidence="18">
    <location>
        <begin position="2198"/>
        <end position="2291"/>
    </location>
</feature>
<dbReference type="SUPFAM" id="SSF82153">
    <property type="entry name" value="FAS1 domain"/>
    <property type="match status" value="7"/>
</dbReference>
<feature type="disulfide bond" evidence="11">
    <location>
        <begin position="141"/>
        <end position="150"/>
    </location>
</feature>
<evidence type="ECO:0000256" key="3">
    <source>
        <dbReference type="ARBA" id="ARBA00022692"/>
    </source>
</evidence>
<feature type="domain" description="EGF-like" evidence="16">
    <location>
        <begin position="1433"/>
        <end position="1471"/>
    </location>
</feature>
<keyword evidence="15" id="KW-0732">Signal</keyword>
<keyword evidence="20" id="KW-1185">Reference proteome</keyword>
<dbReference type="CDD" id="cd00055">
    <property type="entry name" value="EGF_Lam"/>
    <property type="match status" value="1"/>
</dbReference>
<dbReference type="GO" id="GO:0006897">
    <property type="term" value="P:endocytosis"/>
    <property type="evidence" value="ECO:0007669"/>
    <property type="project" value="UniProtKB-ARBA"/>
</dbReference>
<keyword evidence="2 11" id="KW-0245">EGF-like domain</keyword>
<evidence type="ECO:0000259" key="17">
    <source>
        <dbReference type="PROSITE" id="PS50213"/>
    </source>
</evidence>
<dbReference type="Pfam" id="PF00193">
    <property type="entry name" value="Xlink"/>
    <property type="match status" value="1"/>
</dbReference>
<evidence type="ECO:0000256" key="5">
    <source>
        <dbReference type="ARBA" id="ARBA00022989"/>
    </source>
</evidence>
<feature type="chain" id="PRO_5007586088" evidence="15">
    <location>
        <begin position="19"/>
        <end position="2556"/>
    </location>
</feature>
<evidence type="ECO:0000256" key="15">
    <source>
        <dbReference type="SAM" id="SignalP"/>
    </source>
</evidence>
<dbReference type="GO" id="GO:0016020">
    <property type="term" value="C:membrane"/>
    <property type="evidence" value="ECO:0007669"/>
    <property type="project" value="UniProtKB-SubCell"/>
</dbReference>
<feature type="disulfide bond" evidence="11">
    <location>
        <begin position="1437"/>
        <end position="1447"/>
    </location>
</feature>
<dbReference type="InterPro" id="IPR000538">
    <property type="entry name" value="Link_dom"/>
</dbReference>
<feature type="disulfide bond" evidence="11">
    <location>
        <begin position="1988"/>
        <end position="1997"/>
    </location>
</feature>
<feature type="domain" description="FAS1" evidence="17">
    <location>
        <begin position="2311"/>
        <end position="2451"/>
    </location>
</feature>
<dbReference type="InterPro" id="IPR036378">
    <property type="entry name" value="FAS1_dom_sf"/>
</dbReference>
<feature type="disulfide bond" evidence="12">
    <location>
        <begin position="2220"/>
        <end position="2289"/>
    </location>
</feature>
<dbReference type="FunFam" id="2.30.180.10:FF:000021">
    <property type="entry name" value="Stabilin 2"/>
    <property type="match status" value="1"/>
</dbReference>
<feature type="domain" description="FAS1" evidence="17">
    <location>
        <begin position="1741"/>
        <end position="1882"/>
    </location>
</feature>
<evidence type="ECO:0000313" key="20">
    <source>
        <dbReference type="Proteomes" id="UP000050525"/>
    </source>
</evidence>
<dbReference type="FunFam" id="2.30.180.10:FF:000018">
    <property type="entry name" value="Stabilin 2"/>
    <property type="match status" value="1"/>
</dbReference>
<evidence type="ECO:0000259" key="18">
    <source>
        <dbReference type="PROSITE" id="PS50963"/>
    </source>
</evidence>
<keyword evidence="3 14" id="KW-0812">Transmembrane</keyword>
<feature type="disulfide bond" evidence="11">
    <location>
        <begin position="167"/>
        <end position="184"/>
    </location>
</feature>
<feature type="domain" description="EGF-like" evidence="16">
    <location>
        <begin position="955"/>
        <end position="996"/>
    </location>
</feature>
<feature type="domain" description="EGF-like" evidence="16">
    <location>
        <begin position="1347"/>
        <end position="1385"/>
    </location>
</feature>
<feature type="domain" description="FAS1" evidence="17">
    <location>
        <begin position="1139"/>
        <end position="1267"/>
    </location>
</feature>
<feature type="domain" description="FAS1" evidence="17">
    <location>
        <begin position="520"/>
        <end position="655"/>
    </location>
</feature>
<feature type="domain" description="FAS1" evidence="17">
    <location>
        <begin position="374"/>
        <end position="508"/>
    </location>
</feature>
<dbReference type="Gene3D" id="2.170.300.10">
    <property type="entry name" value="Tie2 ligand-binding domain superfamily"/>
    <property type="match status" value="2"/>
</dbReference>
<comment type="caution">
    <text evidence="11">Lacks conserved residue(s) required for the propagation of feature annotation.</text>
</comment>
<evidence type="ECO:0000256" key="12">
    <source>
        <dbReference type="PROSITE-ProRule" id="PRU00323"/>
    </source>
</evidence>
<feature type="compositionally biased region" description="Polar residues" evidence="13">
    <location>
        <begin position="2511"/>
        <end position="2529"/>
    </location>
</feature>
<dbReference type="SMART" id="SM00180">
    <property type="entry name" value="EGF_Lam"/>
    <property type="match status" value="2"/>
</dbReference>
<sequence length="2556" mass="278545">MEKDLAILFLVFPLVAKSLYSPSQTTDQAKKRCDEKLLVTMKTECQSCFLNLEMDCPAGYMKITNGSGIRDCRYYLAIEIKTYTLSLPGCRHICTKEFQQPECCQGYWGPDCMACPGGATSPCNNRGRCSQGINGDGTCACQRRFGGTACETCAGDDLFGPNCTSVCSCIHGACNSGITGDGRCTCFSGYKGINCDEPLPSCEALQCAENSRCSTSPDDETNLECACLPNYQGDGKTCEPINPCSQAVCDPNAYCIYLGPNRHECTCQEGYKGDGQVCLPIDPCQGRYGNCPAQSTICKYDGPGKSHCECKEHYRNFVPRKGCSMTDICVTNNTCHKNAKCTMVAPGQIMCTCQRGYVGNGFICYGNIMERIRDLNTELEGQWQGKLTSALSLMEYAYEWALSSLGPLTVLLPTNKGFRGVNIKDLLSNKEKAQYFAKLHIIAGQLGTNDLNNTNTIYTLTGKSGEILKGDKDNQLKIRLQGGKKKGKILQGDVIASNGILHIIDKAMDNVEPTFENTKEESIMSVLRDNRKYSRFRSLLEKTTLAFALDQDGGPYTVFVPSNNALDNMQDGALDYLLSAEGSWKLLELIRYHIISYTQLEVASLISIEHVRSMANQFIYFNTSSNGQILVNGEEMEETDIIAKNGRIYTIAGVLTPPSIVPILPHRCDEKRSEIKMGSCVKCSVVYRSTCPGNSKPISLSKGRCVYETLSNLATGCARYCNVTVKEPKCCKGFYGSDCSQCPGGFSKPCSGNGQCMAGMKGNGTCICADGFQGSHCQFCSDPDKYGPQCDKKCPCMYGKCNNRIDSEGVCLPGSCKSGYIGKFCDKHIIPCQPFVQFCHAQATCQLSDGIRRCVCNPGYEGDGTTCSEVDPCATLIPGGCDTNAECIKTGLGTHTCICQPGWSGDGRDCSAINNCLLPNRGGCHDNATCMYVGPGQNDCECKEGFRGNGIECEPINSCLDQNGKCHHLATCQFVSSGVWSCVCPKGYEGDGTMCYGNAADELSALSEAAGFNQWINEAAINSVLSTTPNLTVLVPSLQAFENMDQDEKAFWMSKNNIVALLKYHILVGAYRLADFQNLSSSDTLPTSLHGNFLHVSKENENITVEGAKFVVGDIAATNGVIHVIDKVLMPLIGVSSTMPKLLARLEQMPDYSIFRGYVIQYNLANDIEAANSYTIFAPNNDAIESYLWYKRTVTLDEDQIRYHIVLEEKLLKSDMHNGMHRETMLGFSYQVGFFLQNDQLYINDAPINYTNIATDKGIIHGLGKVLEIQKNRCDINDTVIKNEKCSTCLFRFRCPPGTKAVGEKKYCIYTEYYRGRLSSHIGCQATCMKTVITRGCCAGFFGPQCQPCPGKAGNACFGNGVCMDGVNGTGECKCDEGFNGTACETCNEGKYGRNCDQECPCVHGKCNSGTEGDGTCECDVGWRGVRCNSEIKDDACNRTCHTSANCFLRSNSSAYCKCAAGFKGNGTYCTAIDACETGNGGCSVKAECRRTNPGNRVCVCKIGYTGDGIVCLEINPCLKNNGGCDRNAECTQTGPNQAVCNCLKGYSGDGKTCTYISLCSVNNGGCSEFAICNDTELTERTCTCKPDYIGDGFTCQGNIYQELLRNSNTSMFYYHMKGIAINDLTGSGPFTVFAPNKEAFVNEPQAKYWITSGVMPQILRYHMVACARLLYNDLTTTANVTSLQGDPIQVNYSENSLYLNNKAKIVSSDAVGTNGVIHVIDKILVPQHIQQFPTGESGIKRESLKMVAAKHGYILFSNLLEDAGLMSLINDPIHKPVTLFWPTDAAIRALPQEQQDFLFKKSNKDKLVQYLKFHVIRDAKISACDLPGSNSLKTLQGSDLSVKCGDNNDIGALYLNDRRCKIMQRHLEFDGGIAYGIDCMLTDPTLGGRCDTFITGNFTGDCAGCYNKLKCPTGAKPQGGIQRCTYYAYGRSIVGCRQDCSLVIWIAKCCKGYFGRDCQACPGGPEAPCNNHGSCKDGYTGTGECTCNPGFNGTSCELCLPGRYGFSCKPCECTAYGQCDEGYSGSGRCFCETGWTGQFCDTKLVLPPVCSPSCSSNAVCQENNICQCKPFYEGDGITCTAVNLCKQNNGGCHKNGKCTQIGVKVFCSCQKGYKGDGYVCLPINLCADGYNGGCHEHAICTMTGPDKRKCECKNNYVGDGLDCTVMQLPVDRCLQDNGQCHANANCRDLHFQDATVGVFHFQSPQGQYKLTYEKAKEACANESATIATYNQLSYAQKARYQLCSAGWLDTGRVGYPTAFSSPNCGSGVVGIIDYGPRVNLSETWDVFCYRVKEVNCTCKPGYVGDGFMCSGNLLQVLMSFPTFTNFVSEVLAYSNSSRKGKEFLKYLSDLSIQATLFAPNNNGLRENETLSGRDIEYHLSNASTVFYEDLANGTTLQTRIGKKLLITCSLSQDFQLPTIKQETSFVDGRAITEWDIIASNGIIHVISAPLKAPPIPHSLRAASGTGIFFATILLIGIMVFIGYTYFRLKNRTSGFQHFKSIDDIDATALDNSQPSNITNPSYESSTATAPPEPTYDPFSDSDEQQLVTSGPQDQF</sequence>
<dbReference type="InterPro" id="IPR016186">
    <property type="entry name" value="C-type_lectin-like/link_sf"/>
</dbReference>
<keyword evidence="5 14" id="KW-1133">Transmembrane helix</keyword>
<evidence type="ECO:0000256" key="2">
    <source>
        <dbReference type="ARBA" id="ARBA00022536"/>
    </source>
</evidence>
<feature type="disulfide bond" evidence="11">
    <location>
        <begin position="768"/>
        <end position="777"/>
    </location>
</feature>
<reference evidence="19 20" key="1">
    <citation type="journal article" date="2012" name="Genome Biol.">
        <title>Sequencing three crocodilian genomes to illuminate the evolution of archosaurs and amniotes.</title>
        <authorList>
            <person name="St John J.A."/>
            <person name="Braun E.L."/>
            <person name="Isberg S.R."/>
            <person name="Miles L.G."/>
            <person name="Chong A.Y."/>
            <person name="Gongora J."/>
            <person name="Dalzell P."/>
            <person name="Moran C."/>
            <person name="Bed'hom B."/>
            <person name="Abzhanov A."/>
            <person name="Burgess S.C."/>
            <person name="Cooksey A.M."/>
            <person name="Castoe T.A."/>
            <person name="Crawford N.G."/>
            <person name="Densmore L.D."/>
            <person name="Drew J.C."/>
            <person name="Edwards S.V."/>
            <person name="Faircloth B.C."/>
            <person name="Fujita M.K."/>
            <person name="Greenwold M.J."/>
            <person name="Hoffmann F.G."/>
            <person name="Howard J.M."/>
            <person name="Iguchi T."/>
            <person name="Janes D.E."/>
            <person name="Khan S.Y."/>
            <person name="Kohno S."/>
            <person name="de Koning A.J."/>
            <person name="Lance S.L."/>
            <person name="McCarthy F.M."/>
            <person name="McCormack J.E."/>
            <person name="Merchant M.E."/>
            <person name="Peterson D.G."/>
            <person name="Pollock D.D."/>
            <person name="Pourmand N."/>
            <person name="Raney B.J."/>
            <person name="Roessler K.A."/>
            <person name="Sanford J.R."/>
            <person name="Sawyer R.H."/>
            <person name="Schmidt C.J."/>
            <person name="Triplett E.W."/>
            <person name="Tuberville T.D."/>
            <person name="Venegas-Anaya M."/>
            <person name="Howard J.T."/>
            <person name="Jarvis E.D."/>
            <person name="Guillette L.J.Jr."/>
            <person name="Glenn T.C."/>
            <person name="Green R.E."/>
            <person name="Ray D.A."/>
        </authorList>
    </citation>
    <scope>NUCLEOTIDE SEQUENCE [LARGE SCALE GENOMIC DNA]</scope>
    <source>
        <strain evidence="19">KSC_2009_1</strain>
    </source>
</reference>
<proteinExistence type="predicted"/>
<dbReference type="FunFam" id="2.30.180.10:FF:000017">
    <property type="entry name" value="Stabilin 2"/>
    <property type="match status" value="1"/>
</dbReference>
<feature type="domain" description="FAS1" evidence="17">
    <location>
        <begin position="996"/>
        <end position="1129"/>
    </location>
</feature>
<feature type="compositionally biased region" description="Polar residues" evidence="13">
    <location>
        <begin position="2545"/>
        <end position="2556"/>
    </location>
</feature>
<dbReference type="eggNOG" id="KOG1218">
    <property type="taxonomic scope" value="Eukaryota"/>
</dbReference>
<feature type="domain" description="EGF-like" evidence="16">
    <location>
        <begin position="2082"/>
        <end position="2122"/>
    </location>
</feature>
<name>A0A151NI17_ALLMI</name>
<evidence type="ECO:0000256" key="10">
    <source>
        <dbReference type="ARBA" id="ARBA00023292"/>
    </source>
</evidence>
<dbReference type="InterPro" id="IPR016187">
    <property type="entry name" value="CTDL_fold"/>
</dbReference>
<feature type="domain" description="EGF-like" evidence="16">
    <location>
        <begin position="2123"/>
        <end position="2165"/>
    </location>
</feature>
<evidence type="ECO:0000256" key="14">
    <source>
        <dbReference type="SAM" id="Phobius"/>
    </source>
</evidence>
<dbReference type="PROSITE" id="PS01186">
    <property type="entry name" value="EGF_2"/>
    <property type="match status" value="12"/>
</dbReference>
<dbReference type="Gene3D" id="2.10.25.10">
    <property type="entry name" value="Laminin"/>
    <property type="match status" value="12"/>
</dbReference>
<dbReference type="Gene3D" id="2.30.180.10">
    <property type="entry name" value="FAS1 domain"/>
    <property type="match status" value="7"/>
</dbReference>
<dbReference type="CTD" id="55576"/>
<feature type="domain" description="EGF-like" evidence="16">
    <location>
        <begin position="111"/>
        <end position="151"/>
    </location>
</feature>
<dbReference type="PROSITE" id="PS50963">
    <property type="entry name" value="LINK_2"/>
    <property type="match status" value="1"/>
</dbReference>
<feature type="domain" description="EGF-like" evidence="16">
    <location>
        <begin position="869"/>
        <end position="911"/>
    </location>
</feature>
<feature type="domain" description="EGF-like" evidence="16">
    <location>
        <begin position="912"/>
        <end position="954"/>
    </location>
</feature>
<dbReference type="GO" id="GO:0005540">
    <property type="term" value="F:hyaluronic acid binding"/>
    <property type="evidence" value="ECO:0007669"/>
    <property type="project" value="InterPro"/>
</dbReference>
<feature type="domain" description="EGF-like" evidence="16">
    <location>
        <begin position="159"/>
        <end position="196"/>
    </location>
</feature>
<dbReference type="InterPro" id="IPR002049">
    <property type="entry name" value="LE_dom"/>
</dbReference>
<keyword evidence="9" id="KW-0325">Glycoprotein</keyword>
<dbReference type="InterPro" id="IPR000782">
    <property type="entry name" value="FAS1_domain"/>
</dbReference>
<dbReference type="EMBL" id="AKHW03002956">
    <property type="protein sequence ID" value="KYO36451.1"/>
    <property type="molecule type" value="Genomic_DNA"/>
</dbReference>
<dbReference type="FunFam" id="2.10.25.10:FF:000040">
    <property type="entry name" value="Stabilin 2"/>
    <property type="match status" value="5"/>
</dbReference>
<dbReference type="PhylomeDB" id="A0A151NI17"/>
<feature type="signal peptide" evidence="15">
    <location>
        <begin position="1"/>
        <end position="18"/>
    </location>
</feature>
<evidence type="ECO:0000256" key="9">
    <source>
        <dbReference type="ARBA" id="ARBA00023180"/>
    </source>
</evidence>
<dbReference type="PROSITE" id="PS00022">
    <property type="entry name" value="EGF_1"/>
    <property type="match status" value="7"/>
</dbReference>
<dbReference type="SMART" id="SM00445">
    <property type="entry name" value="LINK"/>
    <property type="match status" value="1"/>
</dbReference>
<evidence type="ECO:0000256" key="11">
    <source>
        <dbReference type="PROSITE-ProRule" id="PRU00076"/>
    </source>
</evidence>
<dbReference type="InterPro" id="IPR000742">
    <property type="entry name" value="EGF"/>
</dbReference>
<evidence type="ECO:0000256" key="13">
    <source>
        <dbReference type="SAM" id="MobiDB-lite"/>
    </source>
</evidence>
<gene>
    <name evidence="19" type="primary">STAB1</name>
    <name evidence="19" type="ORF">Y1Q_0024192</name>
</gene>
<evidence type="ECO:0000259" key="16">
    <source>
        <dbReference type="PROSITE" id="PS50026"/>
    </source>
</evidence>
<evidence type="ECO:0000256" key="4">
    <source>
        <dbReference type="ARBA" id="ARBA00022737"/>
    </source>
</evidence>
<dbReference type="SUPFAM" id="SSF56436">
    <property type="entry name" value="C-type lectin-like"/>
    <property type="match status" value="1"/>
</dbReference>
<feature type="domain" description="EGF-like" evidence="16">
    <location>
        <begin position="198"/>
        <end position="239"/>
    </location>
</feature>
<feature type="domain" description="EGF-like" evidence="16">
    <location>
        <begin position="1514"/>
        <end position="1555"/>
    </location>
</feature>
<accession>A0A151NI17</accession>
<evidence type="ECO:0000256" key="6">
    <source>
        <dbReference type="ARBA" id="ARBA00023136"/>
    </source>
</evidence>
<dbReference type="GO" id="GO:0007155">
    <property type="term" value="P:cell adhesion"/>
    <property type="evidence" value="ECO:0007669"/>
    <property type="project" value="InterPro"/>
</dbReference>
<keyword evidence="7 11" id="KW-1015">Disulfide bond</keyword>
<dbReference type="Pfam" id="PF12947">
    <property type="entry name" value="EGF_3"/>
    <property type="match status" value="11"/>
</dbReference>
<dbReference type="GO" id="GO:0005509">
    <property type="term" value="F:calcium ion binding"/>
    <property type="evidence" value="ECO:0007669"/>
    <property type="project" value="InterPro"/>
</dbReference>
<dbReference type="Proteomes" id="UP000050525">
    <property type="component" value="Unassembled WGS sequence"/>
</dbReference>